<name>A0A1I7UF10_9PELO</name>
<sequence>MYKWKNYRCNMSIRKWEHYRDLFVRYCEQIDSFIRLGYDSQNERLSEMVFICDCIYKTLELGKEQYTTIGQRVIRFNISCIKSFDGNFIF</sequence>
<proteinExistence type="predicted"/>
<protein>
    <submittedName>
        <fullName evidence="2">NR LBD domain-containing protein</fullName>
    </submittedName>
</protein>
<accession>A0A1I7UF10</accession>
<reference evidence="2" key="1">
    <citation type="submission" date="2016-11" db="UniProtKB">
        <authorList>
            <consortium name="WormBaseParasite"/>
        </authorList>
    </citation>
    <scope>IDENTIFICATION</scope>
</reference>
<keyword evidence="1" id="KW-1185">Reference proteome</keyword>
<evidence type="ECO:0000313" key="2">
    <source>
        <dbReference type="WBParaSite" id="Csp11.Scaffold629.g8658.t1"/>
    </source>
</evidence>
<dbReference type="AlphaFoldDB" id="A0A1I7UF10"/>
<organism evidence="1 2">
    <name type="scientific">Caenorhabditis tropicalis</name>
    <dbReference type="NCBI Taxonomy" id="1561998"/>
    <lineage>
        <taxon>Eukaryota</taxon>
        <taxon>Metazoa</taxon>
        <taxon>Ecdysozoa</taxon>
        <taxon>Nematoda</taxon>
        <taxon>Chromadorea</taxon>
        <taxon>Rhabditida</taxon>
        <taxon>Rhabditina</taxon>
        <taxon>Rhabditomorpha</taxon>
        <taxon>Rhabditoidea</taxon>
        <taxon>Rhabditidae</taxon>
        <taxon>Peloderinae</taxon>
        <taxon>Caenorhabditis</taxon>
    </lineage>
</organism>
<dbReference type="WBParaSite" id="Csp11.Scaffold629.g8658.t1">
    <property type="protein sequence ID" value="Csp11.Scaffold629.g8658.t1"/>
    <property type="gene ID" value="Csp11.Scaffold629.g8658"/>
</dbReference>
<dbReference type="Proteomes" id="UP000095282">
    <property type="component" value="Unplaced"/>
</dbReference>
<evidence type="ECO:0000313" key="1">
    <source>
        <dbReference type="Proteomes" id="UP000095282"/>
    </source>
</evidence>
<dbReference type="eggNOG" id="ENOG502TK7N">
    <property type="taxonomic scope" value="Eukaryota"/>
</dbReference>